<evidence type="ECO:0000313" key="3">
    <source>
        <dbReference type="Proteomes" id="UP000054144"/>
    </source>
</evidence>
<keyword evidence="3" id="KW-1185">Reference proteome</keyword>
<feature type="region of interest" description="Disordered" evidence="1">
    <location>
        <begin position="1"/>
        <end position="33"/>
    </location>
</feature>
<name>A0A0D7A9A4_9AGAR</name>
<feature type="region of interest" description="Disordered" evidence="1">
    <location>
        <begin position="325"/>
        <end position="345"/>
    </location>
</feature>
<reference evidence="2 3" key="1">
    <citation type="journal article" date="2015" name="Fungal Genet. Biol.">
        <title>Evolution of novel wood decay mechanisms in Agaricales revealed by the genome sequences of Fistulina hepatica and Cylindrobasidium torrendii.</title>
        <authorList>
            <person name="Floudas D."/>
            <person name="Held B.W."/>
            <person name="Riley R."/>
            <person name="Nagy L.G."/>
            <person name="Koehler G."/>
            <person name="Ransdell A.S."/>
            <person name="Younus H."/>
            <person name="Chow J."/>
            <person name="Chiniquy J."/>
            <person name="Lipzen A."/>
            <person name="Tritt A."/>
            <person name="Sun H."/>
            <person name="Haridas S."/>
            <person name="LaButti K."/>
            <person name="Ohm R.A."/>
            <person name="Kues U."/>
            <person name="Blanchette R.A."/>
            <person name="Grigoriev I.V."/>
            <person name="Minto R.E."/>
            <person name="Hibbett D.S."/>
        </authorList>
    </citation>
    <scope>NUCLEOTIDE SEQUENCE [LARGE SCALE GENOMIC DNA]</scope>
    <source>
        <strain evidence="2 3">ATCC 64428</strain>
    </source>
</reference>
<gene>
    <name evidence="2" type="ORF">FISHEDRAFT_66099</name>
</gene>
<dbReference type="AlphaFoldDB" id="A0A0D7A9A4"/>
<accession>A0A0D7A9A4</accession>
<protein>
    <submittedName>
        <fullName evidence="2">Uncharacterized protein</fullName>
    </submittedName>
</protein>
<organism evidence="2 3">
    <name type="scientific">Fistulina hepatica ATCC 64428</name>
    <dbReference type="NCBI Taxonomy" id="1128425"/>
    <lineage>
        <taxon>Eukaryota</taxon>
        <taxon>Fungi</taxon>
        <taxon>Dikarya</taxon>
        <taxon>Basidiomycota</taxon>
        <taxon>Agaricomycotina</taxon>
        <taxon>Agaricomycetes</taxon>
        <taxon>Agaricomycetidae</taxon>
        <taxon>Agaricales</taxon>
        <taxon>Fistulinaceae</taxon>
        <taxon>Fistulina</taxon>
    </lineage>
</organism>
<evidence type="ECO:0000313" key="2">
    <source>
        <dbReference type="EMBL" id="KIY47383.1"/>
    </source>
</evidence>
<sequence>MSTVAARLTRKISRRRTSSLSTDRVARPPPSSFVPTPTYTHVSVYHSSHMEVSIYSPSVSCSSEGKTSRPAFSDREEVGGKITLHPQGLPTGCLTVAVHGLLTYPRSSVPEHEGCDVQMHTHTFYSSSTTVQTCARTQPSHARSTSVIHFPVKRKTSMSSLNSVCNTPQEQSYPFAFGFPPSPPGEGLPLSCKGHDRSLNDVQRVFEVSYEIIVRWDSADPLQDACIIRVPILLVADNDFHSLDGVPRKGEQWLERPLKSERSQLPFRCAITLPTATTFAKHTSIPYFVVFTTIPSSAGLAQEITTDATVSVSLIRELIVREKSELLPTPPDTPPSTLSEDAHGGSRNSLFARVVKVPTRLGRSRFSEEKAPKEGAAGQASPPEKIYSDTRTLRTYICIGFPKRPRRSVAATKNGHPDLTAQLQLPDGLLKSVLPLPSDMIPSISWSSIKVNYYVDVSVIFGPDELRARVPIRII</sequence>
<dbReference type="EMBL" id="KN881942">
    <property type="protein sequence ID" value="KIY47383.1"/>
    <property type="molecule type" value="Genomic_DNA"/>
</dbReference>
<evidence type="ECO:0000256" key="1">
    <source>
        <dbReference type="SAM" id="MobiDB-lite"/>
    </source>
</evidence>
<feature type="region of interest" description="Disordered" evidence="1">
    <location>
        <begin position="363"/>
        <end position="385"/>
    </location>
</feature>
<dbReference type="OrthoDB" id="3259897at2759"/>
<proteinExistence type="predicted"/>
<dbReference type="Proteomes" id="UP000054144">
    <property type="component" value="Unassembled WGS sequence"/>
</dbReference>
<feature type="compositionally biased region" description="Basic residues" evidence="1">
    <location>
        <begin position="8"/>
        <end position="17"/>
    </location>
</feature>